<protein>
    <submittedName>
        <fullName evidence="2">Uncharacterized protein</fullName>
    </submittedName>
</protein>
<name>A0A833QPP4_9POAL</name>
<dbReference type="AlphaFoldDB" id="A0A833QPP4"/>
<dbReference type="EMBL" id="SWLB01000023">
    <property type="protein sequence ID" value="KAF3323423.1"/>
    <property type="molecule type" value="Genomic_DNA"/>
</dbReference>
<keyword evidence="3" id="KW-1185">Reference proteome</keyword>
<evidence type="ECO:0000313" key="2">
    <source>
        <dbReference type="EMBL" id="KAF3323423.1"/>
    </source>
</evidence>
<evidence type="ECO:0000313" key="3">
    <source>
        <dbReference type="Proteomes" id="UP000623129"/>
    </source>
</evidence>
<evidence type="ECO:0000256" key="1">
    <source>
        <dbReference type="SAM" id="MobiDB-lite"/>
    </source>
</evidence>
<organism evidence="2 3">
    <name type="scientific">Carex littledalei</name>
    <dbReference type="NCBI Taxonomy" id="544730"/>
    <lineage>
        <taxon>Eukaryota</taxon>
        <taxon>Viridiplantae</taxon>
        <taxon>Streptophyta</taxon>
        <taxon>Embryophyta</taxon>
        <taxon>Tracheophyta</taxon>
        <taxon>Spermatophyta</taxon>
        <taxon>Magnoliopsida</taxon>
        <taxon>Liliopsida</taxon>
        <taxon>Poales</taxon>
        <taxon>Cyperaceae</taxon>
        <taxon>Cyperoideae</taxon>
        <taxon>Cariceae</taxon>
        <taxon>Carex</taxon>
        <taxon>Carex subgen. Euthyceras</taxon>
    </lineage>
</organism>
<dbReference type="Proteomes" id="UP000623129">
    <property type="component" value="Unassembled WGS sequence"/>
</dbReference>
<feature type="region of interest" description="Disordered" evidence="1">
    <location>
        <begin position="41"/>
        <end position="64"/>
    </location>
</feature>
<dbReference type="OrthoDB" id="532384at2759"/>
<feature type="compositionally biased region" description="Basic and acidic residues" evidence="1">
    <location>
        <begin position="41"/>
        <end position="54"/>
    </location>
</feature>
<gene>
    <name evidence="2" type="ORF">FCM35_KLT12154</name>
</gene>
<sequence length="128" mass="14116">MPADNDDMEGEKSKVTDTTSPIDLAPLRSILLWRDNLADQWRDNEPRRSGEKSKVSSISPAMSRQPRRSILLLSISNGATTSPIASKAACTGPGDQCLCNAWVFCGDKDQCKDKFGEVIRNEAHCMLF</sequence>
<reference evidence="2" key="1">
    <citation type="submission" date="2020-01" db="EMBL/GenBank/DDBJ databases">
        <title>Genome sequence of Kobresia littledalei, the first chromosome-level genome in the family Cyperaceae.</title>
        <authorList>
            <person name="Qu G."/>
        </authorList>
    </citation>
    <scope>NUCLEOTIDE SEQUENCE</scope>
    <source>
        <strain evidence="2">C.B.Clarke</strain>
        <tissue evidence="2">Leaf</tissue>
    </source>
</reference>
<comment type="caution">
    <text evidence="2">The sequence shown here is derived from an EMBL/GenBank/DDBJ whole genome shotgun (WGS) entry which is preliminary data.</text>
</comment>
<accession>A0A833QPP4</accession>
<proteinExistence type="predicted"/>
<feature type="region of interest" description="Disordered" evidence="1">
    <location>
        <begin position="1"/>
        <end position="21"/>
    </location>
</feature>